<dbReference type="Proteomes" id="UP000658997">
    <property type="component" value="Unassembled WGS sequence"/>
</dbReference>
<name>A0A1K0HAI8_9BASI</name>
<dbReference type="InterPro" id="IPR054414">
    <property type="entry name" value="Ccdc124/Oxs1_C"/>
</dbReference>
<dbReference type="EMBL" id="ULHB01000001">
    <property type="protein sequence ID" value="SYW73738.1"/>
    <property type="molecule type" value="Genomic_DNA"/>
</dbReference>
<organism evidence="6 8">
    <name type="scientific">Ustilago bromivora</name>
    <dbReference type="NCBI Taxonomy" id="307758"/>
    <lineage>
        <taxon>Eukaryota</taxon>
        <taxon>Fungi</taxon>
        <taxon>Dikarya</taxon>
        <taxon>Basidiomycota</taxon>
        <taxon>Ustilaginomycotina</taxon>
        <taxon>Ustilaginomycetes</taxon>
        <taxon>Ustilaginales</taxon>
        <taxon>Ustilaginaceae</taxon>
        <taxon>Ustilago</taxon>
    </lineage>
</organism>
<protein>
    <recommendedName>
        <fullName evidence="10">DUF1014-domain-containing protein</fullName>
    </recommendedName>
</protein>
<dbReference type="InterPro" id="IPR010422">
    <property type="entry name" value="Ccdc124/Oxs1"/>
</dbReference>
<reference evidence="7" key="3">
    <citation type="submission" date="2018-08" db="EMBL/GenBank/DDBJ databases">
        <authorList>
            <person name="Guldener U."/>
        </authorList>
    </citation>
    <scope>NUCLEOTIDE SEQUENCE</scope>
    <source>
        <strain evidence="7">UB2</strain>
    </source>
</reference>
<dbReference type="OrthoDB" id="76412at2759"/>
<dbReference type="PANTHER" id="PTHR21680">
    <property type="entry name" value="COILED-COIL DOMAIN-CONTAINING PROTEIN 124"/>
    <property type="match status" value="1"/>
</dbReference>
<dbReference type="GO" id="GO:0006366">
    <property type="term" value="P:transcription by RNA polymerase II"/>
    <property type="evidence" value="ECO:0007669"/>
    <property type="project" value="TreeGrafter"/>
</dbReference>
<dbReference type="PANTHER" id="PTHR21680:SF0">
    <property type="entry name" value="COILED-COIL DOMAIN-CONTAINING PROTEIN 124"/>
    <property type="match status" value="1"/>
</dbReference>
<gene>
    <name evidence="7" type="ORF">UBRO2_00013</name>
    <name evidence="6" type="ORF">UBRO_06530</name>
</gene>
<keyword evidence="9" id="KW-1185">Reference proteome</keyword>
<feature type="domain" description="Coiled-coil" evidence="4">
    <location>
        <begin position="115"/>
        <end position="200"/>
    </location>
</feature>
<feature type="region of interest" description="Disordered" evidence="3">
    <location>
        <begin position="1"/>
        <end position="106"/>
    </location>
</feature>
<evidence type="ECO:0000256" key="3">
    <source>
        <dbReference type="SAM" id="MobiDB-lite"/>
    </source>
</evidence>
<feature type="compositionally biased region" description="Basic and acidic residues" evidence="3">
    <location>
        <begin position="37"/>
        <end position="74"/>
    </location>
</feature>
<proteinExistence type="inferred from homology"/>
<evidence type="ECO:0008006" key="10">
    <source>
        <dbReference type="Google" id="ProtNLM"/>
    </source>
</evidence>
<reference evidence="6" key="1">
    <citation type="submission" date="2016-04" db="EMBL/GenBank/DDBJ databases">
        <authorList>
            <person name="Evans L.H."/>
            <person name="Alamgir A."/>
            <person name="Owens N."/>
            <person name="Weber N.D."/>
            <person name="Virtaneva K."/>
            <person name="Barbian K."/>
            <person name="Babar A."/>
            <person name="Rosenke K."/>
        </authorList>
    </citation>
    <scope>NUCLEOTIDE SEQUENCE</scope>
    <source>
        <strain evidence="6">UB2112</strain>
    </source>
</reference>
<evidence type="ECO:0000313" key="9">
    <source>
        <dbReference type="Proteomes" id="UP000658997"/>
    </source>
</evidence>
<evidence type="ECO:0000259" key="4">
    <source>
        <dbReference type="Pfam" id="PF06244"/>
    </source>
</evidence>
<comment type="similarity">
    <text evidence="1">Belongs to the CCDC124 family.</text>
</comment>
<dbReference type="Pfam" id="PF22048">
    <property type="entry name" value="LSO1_2-like"/>
    <property type="match status" value="1"/>
</dbReference>
<dbReference type="Proteomes" id="UP000179920">
    <property type="component" value="Chromosome XI"/>
</dbReference>
<evidence type="ECO:0000259" key="5">
    <source>
        <dbReference type="Pfam" id="PF22048"/>
    </source>
</evidence>
<dbReference type="AlphaFoldDB" id="A0A1K0HAI8"/>
<dbReference type="Pfam" id="PF06244">
    <property type="entry name" value="Ccdc124"/>
    <property type="match status" value="1"/>
</dbReference>
<accession>A0A1K0HAI8</accession>
<reference evidence="8" key="2">
    <citation type="submission" date="2016-04" db="EMBL/GenBank/DDBJ databases">
        <authorList>
            <person name="Guldener U."/>
            <person name="Guldener U."/>
        </authorList>
    </citation>
    <scope>NUCLEOTIDE SEQUENCE [LARGE SCALE GENOMIC DNA]</scope>
    <source>
        <strain evidence="8">UB2112</strain>
    </source>
</reference>
<evidence type="ECO:0000256" key="2">
    <source>
        <dbReference type="ARBA" id="ARBA00023054"/>
    </source>
</evidence>
<sequence>MAAKGGGNAKKESGKAKKAANEDKKAAQAAAQAEAAEAVRWEDPAGSKGKSAAEKKAEKAAEAARKAEEKKRLEAEDEACLPTAPVKSANKGKGAPKKSALKSGAPTGIDGAIASFSADNLDDALDAMSLVNEKTDKAGKGAAASQIERHPERRFKAAFEAYKERELPRVKVEHKGLRLQQYHDLLYKQFQKHPDNPFNQLSLGYDATKEEKLAALEMKRGEKEKRLRDN</sequence>
<dbReference type="GO" id="GO:0003713">
    <property type="term" value="F:transcription coactivator activity"/>
    <property type="evidence" value="ECO:0007669"/>
    <property type="project" value="TreeGrafter"/>
</dbReference>
<dbReference type="GO" id="GO:0005634">
    <property type="term" value="C:nucleus"/>
    <property type="evidence" value="ECO:0007669"/>
    <property type="project" value="TreeGrafter"/>
</dbReference>
<dbReference type="InterPro" id="IPR054413">
    <property type="entry name" value="LSO1/2"/>
</dbReference>
<keyword evidence="2" id="KW-0175">Coiled coil</keyword>
<dbReference type="EMBL" id="LT558127">
    <property type="protein sequence ID" value="SAM83762.1"/>
    <property type="molecule type" value="Genomic_DNA"/>
</dbReference>
<evidence type="ECO:0000313" key="8">
    <source>
        <dbReference type="Proteomes" id="UP000179920"/>
    </source>
</evidence>
<evidence type="ECO:0000313" key="7">
    <source>
        <dbReference type="EMBL" id="SYW73738.1"/>
    </source>
</evidence>
<evidence type="ECO:0000256" key="1">
    <source>
        <dbReference type="ARBA" id="ARBA00008296"/>
    </source>
</evidence>
<feature type="compositionally biased region" description="Low complexity" evidence="3">
    <location>
        <begin position="27"/>
        <end position="36"/>
    </location>
</feature>
<feature type="domain" description="LSO1/LSO2" evidence="5">
    <location>
        <begin position="9"/>
        <end position="78"/>
    </location>
</feature>
<feature type="compositionally biased region" description="Basic and acidic residues" evidence="3">
    <location>
        <begin position="9"/>
        <end position="26"/>
    </location>
</feature>
<evidence type="ECO:0000313" key="6">
    <source>
        <dbReference type="EMBL" id="SAM83762.1"/>
    </source>
</evidence>